<feature type="compositionally biased region" description="Basic residues" evidence="1">
    <location>
        <begin position="198"/>
        <end position="209"/>
    </location>
</feature>
<reference evidence="2" key="1">
    <citation type="submission" date="2023-04" db="EMBL/GenBank/DDBJ databases">
        <authorList>
            <consortium name="ELIXIR-Norway"/>
        </authorList>
    </citation>
    <scope>NUCLEOTIDE SEQUENCE [LARGE SCALE GENOMIC DNA]</scope>
</reference>
<evidence type="ECO:0000313" key="2">
    <source>
        <dbReference type="EMBL" id="CAI9161856.1"/>
    </source>
</evidence>
<feature type="compositionally biased region" description="Polar residues" evidence="1">
    <location>
        <begin position="160"/>
        <end position="170"/>
    </location>
</feature>
<dbReference type="EMBL" id="OX459956">
    <property type="protein sequence ID" value="CAI9161856.1"/>
    <property type="molecule type" value="Genomic_DNA"/>
</dbReference>
<feature type="region of interest" description="Disordered" evidence="1">
    <location>
        <begin position="27"/>
        <end position="209"/>
    </location>
</feature>
<evidence type="ECO:0000313" key="3">
    <source>
        <dbReference type="Proteomes" id="UP001176941"/>
    </source>
</evidence>
<evidence type="ECO:0000256" key="1">
    <source>
        <dbReference type="SAM" id="MobiDB-lite"/>
    </source>
</evidence>
<name>A0ABN8YMM1_RANTA</name>
<dbReference type="Proteomes" id="UP001176941">
    <property type="component" value="Chromosome 20"/>
</dbReference>
<sequence length="209" mass="22661">MKATGHEVALLHSQPIGKEKEQALLEKLKMDNQKTQDLEKKIRKRSSLPTLQGRPPIPIYSLRPAGHPPFVSNTSPSSRPERSGDSGRLGGRPSASRLRARRIPAGGPPAKARRLLSGFPRSLCSRGTLACPAPPTPAHPAEPHRPRAPFHPRRARLHEPTSSPDPLSSRQARDSLPPQDCSSPLPGEEPSCPSCPGTHRRSAGKHQPL</sequence>
<keyword evidence="3" id="KW-1185">Reference proteome</keyword>
<organism evidence="2 3">
    <name type="scientific">Rangifer tarandus platyrhynchus</name>
    <name type="common">Svalbard reindeer</name>
    <dbReference type="NCBI Taxonomy" id="3082113"/>
    <lineage>
        <taxon>Eukaryota</taxon>
        <taxon>Metazoa</taxon>
        <taxon>Chordata</taxon>
        <taxon>Craniata</taxon>
        <taxon>Vertebrata</taxon>
        <taxon>Euteleostomi</taxon>
        <taxon>Mammalia</taxon>
        <taxon>Eutheria</taxon>
        <taxon>Laurasiatheria</taxon>
        <taxon>Artiodactyla</taxon>
        <taxon>Ruminantia</taxon>
        <taxon>Pecora</taxon>
        <taxon>Cervidae</taxon>
        <taxon>Odocoileinae</taxon>
        <taxon>Rangifer</taxon>
    </lineage>
</organism>
<gene>
    <name evidence="2" type="ORF">MRATA1EN1_LOCUS10818</name>
</gene>
<proteinExistence type="predicted"/>
<feature type="compositionally biased region" description="Basic residues" evidence="1">
    <location>
        <begin position="146"/>
        <end position="156"/>
    </location>
</feature>
<protein>
    <submittedName>
        <fullName evidence="2">Uncharacterized protein</fullName>
    </submittedName>
</protein>
<feature type="compositionally biased region" description="Basic and acidic residues" evidence="1">
    <location>
        <begin position="27"/>
        <end position="40"/>
    </location>
</feature>
<accession>A0ABN8YMM1</accession>